<reference evidence="6" key="1">
    <citation type="submission" date="2021-12" db="EMBL/GenBank/DDBJ databases">
        <title>Prjna785345.</title>
        <authorList>
            <person name="Rujirawat T."/>
            <person name="Krajaejun T."/>
        </authorList>
    </citation>
    <scope>NUCLEOTIDE SEQUENCE</scope>
    <source>
        <strain evidence="6">Pi057C3</strain>
    </source>
</reference>
<comment type="caution">
    <text evidence="6">The sequence shown here is derived from an EMBL/GenBank/DDBJ whole genome shotgun (WGS) entry which is preliminary data.</text>
</comment>
<evidence type="ECO:0000256" key="2">
    <source>
        <dbReference type="ARBA" id="ARBA00022862"/>
    </source>
</evidence>
<dbReference type="InterPro" id="IPR050217">
    <property type="entry name" value="Peroxiredoxin"/>
</dbReference>
<keyword evidence="2" id="KW-0049">Antioxidant</keyword>
<dbReference type="AlphaFoldDB" id="A0AAD5M8P8"/>
<proteinExistence type="predicted"/>
<evidence type="ECO:0000256" key="1">
    <source>
        <dbReference type="ARBA" id="ARBA00022559"/>
    </source>
</evidence>
<evidence type="ECO:0000256" key="4">
    <source>
        <dbReference type="ARBA" id="ARBA00023284"/>
    </source>
</evidence>
<dbReference type="InterPro" id="IPR019479">
    <property type="entry name" value="Peroxiredoxin_C"/>
</dbReference>
<dbReference type="PANTHER" id="PTHR10681:SF171">
    <property type="entry name" value="PEROXIREDOXIN 4"/>
    <property type="match status" value="1"/>
</dbReference>
<evidence type="ECO:0000259" key="5">
    <source>
        <dbReference type="Pfam" id="PF10417"/>
    </source>
</evidence>
<dbReference type="GO" id="GO:0033554">
    <property type="term" value="P:cellular response to stress"/>
    <property type="evidence" value="ECO:0007669"/>
    <property type="project" value="TreeGrafter"/>
</dbReference>
<dbReference type="Pfam" id="PF10417">
    <property type="entry name" value="1-cysPrx_C"/>
    <property type="match status" value="1"/>
</dbReference>
<gene>
    <name evidence="6" type="ORF">P43SY_004576</name>
</gene>
<dbReference type="GO" id="GO:0008379">
    <property type="term" value="F:thioredoxin peroxidase activity"/>
    <property type="evidence" value="ECO:0007669"/>
    <property type="project" value="TreeGrafter"/>
</dbReference>
<name>A0AAD5M8P8_PYTIN</name>
<dbReference type="SUPFAM" id="SSF52833">
    <property type="entry name" value="Thioredoxin-like"/>
    <property type="match status" value="1"/>
</dbReference>
<dbReference type="InterPro" id="IPR036249">
    <property type="entry name" value="Thioredoxin-like_sf"/>
</dbReference>
<dbReference type="PANTHER" id="PTHR10681">
    <property type="entry name" value="THIOREDOXIN PEROXIDASE"/>
    <property type="match status" value="1"/>
</dbReference>
<accession>A0AAD5M8P8</accession>
<evidence type="ECO:0000256" key="3">
    <source>
        <dbReference type="ARBA" id="ARBA00023002"/>
    </source>
</evidence>
<keyword evidence="3" id="KW-0560">Oxidoreductase</keyword>
<dbReference type="GO" id="GO:0045454">
    <property type="term" value="P:cell redox homeostasis"/>
    <property type="evidence" value="ECO:0007669"/>
    <property type="project" value="TreeGrafter"/>
</dbReference>
<keyword evidence="4" id="KW-0676">Redox-active center</keyword>
<dbReference type="EMBL" id="JAKCXM010000029">
    <property type="protein sequence ID" value="KAJ0406751.1"/>
    <property type="molecule type" value="Genomic_DNA"/>
</dbReference>
<protein>
    <recommendedName>
        <fullName evidence="5">Peroxiredoxin C-terminal domain-containing protein</fullName>
    </recommendedName>
</protein>
<dbReference type="GO" id="GO:0042744">
    <property type="term" value="P:hydrogen peroxide catabolic process"/>
    <property type="evidence" value="ECO:0007669"/>
    <property type="project" value="TreeGrafter"/>
</dbReference>
<organism evidence="6 7">
    <name type="scientific">Pythium insidiosum</name>
    <name type="common">Pythiosis disease agent</name>
    <dbReference type="NCBI Taxonomy" id="114742"/>
    <lineage>
        <taxon>Eukaryota</taxon>
        <taxon>Sar</taxon>
        <taxon>Stramenopiles</taxon>
        <taxon>Oomycota</taxon>
        <taxon>Peronosporomycetes</taxon>
        <taxon>Pythiales</taxon>
        <taxon>Pythiaceae</taxon>
        <taxon>Pythium</taxon>
    </lineage>
</organism>
<dbReference type="GO" id="GO:0006979">
    <property type="term" value="P:response to oxidative stress"/>
    <property type="evidence" value="ECO:0007669"/>
    <property type="project" value="TreeGrafter"/>
</dbReference>
<keyword evidence="7" id="KW-1185">Reference proteome</keyword>
<dbReference type="GO" id="GO:0005829">
    <property type="term" value="C:cytosol"/>
    <property type="evidence" value="ECO:0007669"/>
    <property type="project" value="TreeGrafter"/>
</dbReference>
<keyword evidence="1" id="KW-0575">Peroxidase</keyword>
<dbReference type="Proteomes" id="UP001209570">
    <property type="component" value="Unassembled WGS sequence"/>
</dbReference>
<dbReference type="Gene3D" id="3.40.30.10">
    <property type="entry name" value="Glutaredoxin"/>
    <property type="match status" value="1"/>
</dbReference>
<sequence length="104" mass="11561">MALKIRHPAPEFTAQAVVDGEFKTEIARAYNVVIEEGEDAGVALRGAFIIDREGILRQMTVNDLPVGRNVDEILRLVEAFQFVDEHGEVCPANWKKGDAGIKRQ</sequence>
<feature type="domain" description="Peroxiredoxin C-terminal" evidence="5">
    <location>
        <begin position="79"/>
        <end position="101"/>
    </location>
</feature>
<evidence type="ECO:0000313" key="6">
    <source>
        <dbReference type="EMBL" id="KAJ0406751.1"/>
    </source>
</evidence>
<evidence type="ECO:0000313" key="7">
    <source>
        <dbReference type="Proteomes" id="UP001209570"/>
    </source>
</evidence>